<dbReference type="Proteomes" id="UP000238634">
    <property type="component" value="Unassembled WGS sequence"/>
</dbReference>
<gene>
    <name evidence="1" type="ORF">C7B65_18655</name>
</gene>
<dbReference type="Pfam" id="PF16868">
    <property type="entry name" value="NMT1_3"/>
    <property type="match status" value="1"/>
</dbReference>
<keyword evidence="2" id="KW-1185">Reference proteome</keyword>
<dbReference type="RefSeq" id="WP_073074257.1">
    <property type="nucleotide sequence ID" value="NZ_MPPI01000032.1"/>
</dbReference>
<protein>
    <submittedName>
        <fullName evidence="1">TRAP transporter substrate-binding protein</fullName>
    </submittedName>
</protein>
<reference evidence="1 2" key="1">
    <citation type="submission" date="2018-02" db="EMBL/GenBank/DDBJ databases">
        <authorList>
            <person name="Cohen D.B."/>
            <person name="Kent A.D."/>
        </authorList>
    </citation>
    <scope>NUCLEOTIDE SEQUENCE [LARGE SCALE GENOMIC DNA]</scope>
    <source>
        <strain evidence="1 2">ULC007</strain>
    </source>
</reference>
<dbReference type="AlphaFoldDB" id="A0A2T1DAF8"/>
<comment type="caution">
    <text evidence="1">The sequence shown here is derived from an EMBL/GenBank/DDBJ whole genome shotgun (WGS) entry which is preliminary data.</text>
</comment>
<accession>A0A2T1DAF8</accession>
<organism evidence="1 2">
    <name type="scientific">Phormidesmis priestleyi ULC007</name>
    <dbReference type="NCBI Taxonomy" id="1920490"/>
    <lineage>
        <taxon>Bacteria</taxon>
        <taxon>Bacillati</taxon>
        <taxon>Cyanobacteriota</taxon>
        <taxon>Cyanophyceae</taxon>
        <taxon>Leptolyngbyales</taxon>
        <taxon>Leptolyngbyaceae</taxon>
        <taxon>Phormidesmis</taxon>
    </lineage>
</organism>
<dbReference type="STRING" id="1920490.GCA_001895925_01807"/>
<dbReference type="SUPFAM" id="SSF53850">
    <property type="entry name" value="Periplasmic binding protein-like II"/>
    <property type="match status" value="1"/>
</dbReference>
<proteinExistence type="predicted"/>
<dbReference type="PANTHER" id="PTHR42941">
    <property type="entry name" value="SLL1037 PROTEIN"/>
    <property type="match status" value="1"/>
</dbReference>
<sequence>MLKRSWLQTQFSIGATHWRRIPLHSLVCTIVLMGVSSCSRQPDRITISSGTTSGYYNRLAQQIGVSTQNTVGVDVQNLSSEGSRQNLQRLLDRQADFALVQLDVVTDVMRQGKVQAVAILANEPIHVIARSNSKVRSLTDLTGKRVGMGSQGSGIRFTADQLMDSIGLKVRADSSSFDQVFERLATRQIDAAIYVGSVGASEKLRQRLASNPALRLLPIPPEVINYLVIRDPGAYQTATIPTGTYAARPAIPAQDIPTLSTATVLVTRPDVDEKAVGLLTWAILSTSRKFSPFYPDLQTGEPRSLLQKGLFYIHPAAQAVYEQGDPRDAWIRYWENNSDLQAGLVILLGTSSIGLLLQKWRRDRSKKLITATSKRMGELKQLLPQDAQLAIDGIEELSQEHRLMFIEGSIPSEVYEEVRQKTQTFADQCRNLLDQRRKRFVLDTLLLLDDWQASLQLDSQAALQKLTQIKQQYREMLLADQIDIKAYIEFMELISVMTLVPQTGAVAPQSSVPHA</sequence>
<evidence type="ECO:0000313" key="1">
    <source>
        <dbReference type="EMBL" id="PSB17465.1"/>
    </source>
</evidence>
<dbReference type="Gene3D" id="3.40.190.10">
    <property type="entry name" value="Periplasmic binding protein-like II"/>
    <property type="match status" value="2"/>
</dbReference>
<dbReference type="OrthoDB" id="9776669at2"/>
<dbReference type="PANTHER" id="PTHR42941:SF1">
    <property type="entry name" value="SLL1037 PROTEIN"/>
    <property type="match status" value="1"/>
</dbReference>
<dbReference type="InterPro" id="IPR011852">
    <property type="entry name" value="TRAP_TAXI"/>
</dbReference>
<dbReference type="NCBIfam" id="TIGR02122">
    <property type="entry name" value="TRAP_TAXI"/>
    <property type="match status" value="1"/>
</dbReference>
<reference evidence="1 2" key="2">
    <citation type="submission" date="2018-03" db="EMBL/GenBank/DDBJ databases">
        <title>The ancient ancestry and fast evolution of plastids.</title>
        <authorList>
            <person name="Moore K.R."/>
            <person name="Magnabosco C."/>
            <person name="Momper L."/>
            <person name="Gold D.A."/>
            <person name="Bosak T."/>
            <person name="Fournier G.P."/>
        </authorList>
    </citation>
    <scope>NUCLEOTIDE SEQUENCE [LARGE SCALE GENOMIC DNA]</scope>
    <source>
        <strain evidence="1 2">ULC007</strain>
    </source>
</reference>
<dbReference type="EMBL" id="PVWG01000028">
    <property type="protein sequence ID" value="PSB17465.1"/>
    <property type="molecule type" value="Genomic_DNA"/>
</dbReference>
<name>A0A2T1DAF8_9CYAN</name>
<evidence type="ECO:0000313" key="2">
    <source>
        <dbReference type="Proteomes" id="UP000238634"/>
    </source>
</evidence>